<dbReference type="EMBL" id="SGWY01000001">
    <property type="protein sequence ID" value="RZS68722.1"/>
    <property type="molecule type" value="Genomic_DNA"/>
</dbReference>
<dbReference type="OrthoDB" id="9956346at2"/>
<feature type="region of interest" description="Disordered" evidence="1">
    <location>
        <begin position="1"/>
        <end position="36"/>
    </location>
</feature>
<protein>
    <submittedName>
        <fullName evidence="2">Uncharacterized protein</fullName>
    </submittedName>
</protein>
<evidence type="ECO:0000313" key="3">
    <source>
        <dbReference type="Proteomes" id="UP000293289"/>
    </source>
</evidence>
<accession>A0A4Q7MPI8</accession>
<dbReference type="Proteomes" id="UP000293289">
    <property type="component" value="Unassembled WGS sequence"/>
</dbReference>
<comment type="caution">
    <text evidence="2">The sequence shown here is derived from an EMBL/GenBank/DDBJ whole genome shotgun (WGS) entry which is preliminary data.</text>
</comment>
<feature type="compositionally biased region" description="Basic and acidic residues" evidence="1">
    <location>
        <begin position="65"/>
        <end position="77"/>
    </location>
</feature>
<keyword evidence="3" id="KW-1185">Reference proteome</keyword>
<sequence>MEQSIGRDTEPTTEAGVPDAREIDSPELVAPDFHTPEVDADVRRRLRDLPPSMVREDTGIIDLDEVQRAIDPLDPRRPGRPTNDPLDPTGR</sequence>
<gene>
    <name evidence="2" type="ORF">EV187_1158</name>
</gene>
<dbReference type="RefSeq" id="WP_130351994.1">
    <property type="nucleotide sequence ID" value="NZ_SGWY01000001.1"/>
</dbReference>
<feature type="compositionally biased region" description="Basic and acidic residues" evidence="1">
    <location>
        <begin position="1"/>
        <end position="10"/>
    </location>
</feature>
<feature type="region of interest" description="Disordered" evidence="1">
    <location>
        <begin position="63"/>
        <end position="91"/>
    </location>
</feature>
<name>A0A4Q7MPI8_9MICO</name>
<reference evidence="2 3" key="1">
    <citation type="submission" date="2019-02" db="EMBL/GenBank/DDBJ databases">
        <title>Genomic Encyclopedia of Type Strains, Phase IV (KMG-IV): sequencing the most valuable type-strain genomes for metagenomic binning, comparative biology and taxonomic classification.</title>
        <authorList>
            <person name="Goeker M."/>
        </authorList>
    </citation>
    <scope>NUCLEOTIDE SEQUENCE [LARGE SCALE GENOMIC DNA]</scope>
    <source>
        <strain evidence="2 3">DSM 43045</strain>
    </source>
</reference>
<organism evidence="2 3">
    <name type="scientific">Agromyces ramosus</name>
    <dbReference type="NCBI Taxonomy" id="33879"/>
    <lineage>
        <taxon>Bacteria</taxon>
        <taxon>Bacillati</taxon>
        <taxon>Actinomycetota</taxon>
        <taxon>Actinomycetes</taxon>
        <taxon>Micrococcales</taxon>
        <taxon>Microbacteriaceae</taxon>
        <taxon>Agromyces</taxon>
    </lineage>
</organism>
<proteinExistence type="predicted"/>
<evidence type="ECO:0000313" key="2">
    <source>
        <dbReference type="EMBL" id="RZS68722.1"/>
    </source>
</evidence>
<dbReference type="AlphaFoldDB" id="A0A4Q7MPI8"/>
<evidence type="ECO:0000256" key="1">
    <source>
        <dbReference type="SAM" id="MobiDB-lite"/>
    </source>
</evidence>